<dbReference type="PANTHER" id="PTHR36558:SF1">
    <property type="entry name" value="RESTRICTION ENDONUCLEASE DOMAIN-CONTAINING PROTEIN-RELATED"/>
    <property type="match status" value="1"/>
</dbReference>
<gene>
    <name evidence="2" type="ORF">D5R40_34375</name>
</gene>
<sequence length="66" mass="8120">MPLPIIRIVEVLSKSTIEYDKGDKFYFYRQVLHYKKYVLIEQNRYVVEVYFKRGKTIYGVYQDMKD</sequence>
<protein>
    <recommendedName>
        <fullName evidence="1">Putative restriction endonuclease domain-containing protein</fullName>
    </recommendedName>
</protein>
<keyword evidence="3" id="KW-1185">Reference proteome</keyword>
<dbReference type="RefSeq" id="WP_124155901.1">
    <property type="nucleotide sequence ID" value="NZ_CAWOLW010000560.1"/>
</dbReference>
<dbReference type="Pfam" id="PF05685">
    <property type="entry name" value="Uma2"/>
    <property type="match status" value="1"/>
</dbReference>
<feature type="domain" description="Putative restriction endonuclease" evidence="1">
    <location>
        <begin position="4"/>
        <end position="53"/>
    </location>
</feature>
<name>A0A3N6NES1_9CYAN</name>
<evidence type="ECO:0000313" key="3">
    <source>
        <dbReference type="Proteomes" id="UP000269154"/>
    </source>
</evidence>
<dbReference type="InterPro" id="IPR008538">
    <property type="entry name" value="Uma2"/>
</dbReference>
<dbReference type="PANTHER" id="PTHR36558">
    <property type="entry name" value="GLR1098 PROTEIN"/>
    <property type="match status" value="1"/>
</dbReference>
<dbReference type="Gene3D" id="3.90.1570.10">
    <property type="entry name" value="tt1808, chain A"/>
    <property type="match status" value="1"/>
</dbReference>
<organism evidence="2 3">
    <name type="scientific">Okeania hirsuta</name>
    <dbReference type="NCBI Taxonomy" id="1458930"/>
    <lineage>
        <taxon>Bacteria</taxon>
        <taxon>Bacillati</taxon>
        <taxon>Cyanobacteriota</taxon>
        <taxon>Cyanophyceae</taxon>
        <taxon>Oscillatoriophycideae</taxon>
        <taxon>Oscillatoriales</taxon>
        <taxon>Microcoleaceae</taxon>
        <taxon>Okeania</taxon>
    </lineage>
</organism>
<dbReference type="AlphaFoldDB" id="A0A3N6NES1"/>
<dbReference type="EMBL" id="RCBY01000602">
    <property type="protein sequence ID" value="RQH14319.1"/>
    <property type="molecule type" value="Genomic_DNA"/>
</dbReference>
<proteinExistence type="predicted"/>
<evidence type="ECO:0000259" key="1">
    <source>
        <dbReference type="Pfam" id="PF05685"/>
    </source>
</evidence>
<accession>A0A3N6NES1</accession>
<dbReference type="Proteomes" id="UP000269154">
    <property type="component" value="Unassembled WGS sequence"/>
</dbReference>
<evidence type="ECO:0000313" key="2">
    <source>
        <dbReference type="EMBL" id="RQH14319.1"/>
    </source>
</evidence>
<reference evidence="2 3" key="1">
    <citation type="journal article" date="2018" name="ACS Chem. Biol.">
        <title>Ketoreductase domain dysfunction expands chemodiversity: malyngamide biosynthesis in the cyanobacterium Okeania hirsuta.</title>
        <authorList>
            <person name="Moss N.A."/>
            <person name="Leao T."/>
            <person name="Rankin M."/>
            <person name="McCullough T.M."/>
            <person name="Qu P."/>
            <person name="Korobeynikov A."/>
            <person name="Smith J.L."/>
            <person name="Gerwick L."/>
            <person name="Gerwick W.H."/>
        </authorList>
    </citation>
    <scope>NUCLEOTIDE SEQUENCE [LARGE SCALE GENOMIC DNA]</scope>
    <source>
        <strain evidence="2 3">PAB10Feb10-1</strain>
    </source>
</reference>
<comment type="caution">
    <text evidence="2">The sequence shown here is derived from an EMBL/GenBank/DDBJ whole genome shotgun (WGS) entry which is preliminary data.</text>
</comment>
<dbReference type="InterPro" id="IPR012296">
    <property type="entry name" value="Nuclease_put_TT1808"/>
</dbReference>